<keyword evidence="2 6" id="KW-0238">DNA-binding</keyword>
<dbReference type="GO" id="GO:0000160">
    <property type="term" value="P:phosphorelay signal transduction system"/>
    <property type="evidence" value="ECO:0007669"/>
    <property type="project" value="InterPro"/>
</dbReference>
<protein>
    <submittedName>
        <fullName evidence="6">DNA-binding NarL/FixJ family response regulator</fullName>
    </submittedName>
</protein>
<evidence type="ECO:0000313" key="7">
    <source>
        <dbReference type="Proteomes" id="UP000238007"/>
    </source>
</evidence>
<feature type="domain" description="HTH luxR-type" evidence="4">
    <location>
        <begin position="135"/>
        <end position="200"/>
    </location>
</feature>
<evidence type="ECO:0000259" key="4">
    <source>
        <dbReference type="PROSITE" id="PS50043"/>
    </source>
</evidence>
<dbReference type="GO" id="GO:0006355">
    <property type="term" value="P:regulation of DNA-templated transcription"/>
    <property type="evidence" value="ECO:0007669"/>
    <property type="project" value="InterPro"/>
</dbReference>
<comment type="caution">
    <text evidence="6">The sequence shown here is derived from an EMBL/GenBank/DDBJ whole genome shotgun (WGS) entry which is preliminary data.</text>
</comment>
<dbReference type="PROSITE" id="PS50110">
    <property type="entry name" value="RESPONSE_REGULATORY"/>
    <property type="match status" value="1"/>
</dbReference>
<dbReference type="InterPro" id="IPR000792">
    <property type="entry name" value="Tscrpt_reg_LuxR_C"/>
</dbReference>
<proteinExistence type="predicted"/>
<dbReference type="SMART" id="SM00421">
    <property type="entry name" value="HTH_LUXR"/>
    <property type="match status" value="1"/>
</dbReference>
<dbReference type="OrthoDB" id="3679796at2"/>
<dbReference type="Pfam" id="PF00196">
    <property type="entry name" value="GerE"/>
    <property type="match status" value="1"/>
</dbReference>
<dbReference type="SUPFAM" id="SSF52172">
    <property type="entry name" value="CheY-like"/>
    <property type="match status" value="1"/>
</dbReference>
<dbReference type="InterPro" id="IPR011006">
    <property type="entry name" value="CheY-like_superfamily"/>
</dbReference>
<reference evidence="6 7" key="1">
    <citation type="submission" date="2018-03" db="EMBL/GenBank/DDBJ databases">
        <title>Genomic Encyclopedia of Archaeal and Bacterial Type Strains, Phase II (KMG-II): from individual species to whole genera.</title>
        <authorList>
            <person name="Goeker M."/>
        </authorList>
    </citation>
    <scope>NUCLEOTIDE SEQUENCE [LARGE SCALE GENOMIC DNA]</scope>
    <source>
        <strain evidence="6 7">DSM 101533</strain>
    </source>
</reference>
<evidence type="ECO:0000256" key="1">
    <source>
        <dbReference type="ARBA" id="ARBA00022553"/>
    </source>
</evidence>
<gene>
    <name evidence="6" type="ORF">CLV80_1018</name>
</gene>
<dbReference type="Pfam" id="PF00072">
    <property type="entry name" value="Response_reg"/>
    <property type="match status" value="1"/>
</dbReference>
<name>A0A2T0W3W6_9RHOB</name>
<organism evidence="6 7">
    <name type="scientific">Yoonia maritima</name>
    <dbReference type="NCBI Taxonomy" id="1435347"/>
    <lineage>
        <taxon>Bacteria</taxon>
        <taxon>Pseudomonadati</taxon>
        <taxon>Pseudomonadota</taxon>
        <taxon>Alphaproteobacteria</taxon>
        <taxon>Rhodobacterales</taxon>
        <taxon>Paracoccaceae</taxon>
        <taxon>Yoonia</taxon>
    </lineage>
</organism>
<dbReference type="InterPro" id="IPR036388">
    <property type="entry name" value="WH-like_DNA-bd_sf"/>
</dbReference>
<dbReference type="InterPro" id="IPR058245">
    <property type="entry name" value="NreC/VraR/RcsB-like_REC"/>
</dbReference>
<evidence type="ECO:0000256" key="3">
    <source>
        <dbReference type="PROSITE-ProRule" id="PRU00169"/>
    </source>
</evidence>
<dbReference type="SMART" id="SM00448">
    <property type="entry name" value="REC"/>
    <property type="match status" value="1"/>
</dbReference>
<feature type="modified residue" description="4-aspartylphosphate" evidence="3">
    <location>
        <position position="53"/>
    </location>
</feature>
<dbReference type="InterPro" id="IPR001789">
    <property type="entry name" value="Sig_transdc_resp-reg_receiver"/>
</dbReference>
<keyword evidence="7" id="KW-1185">Reference proteome</keyword>
<sequence length="202" mass="21930">MKILIADDHDMVRETIALYLQQEHGENVVQASSLDHALTSIQNSPPFALVLLDYEMPGMNGLAGLERTLAVNGGNPVALISGTANKSVAEKALGMGAAGFLPKTMAAKSMINAVKFMVMGEIYAPLDFMTAEEEENAAASQLSLREKQVLKGIAEGKSNKEIARDIDLQEVTVKLHVKTLCRKLQAKNRTQAAMIARDRHMI</sequence>
<dbReference type="CDD" id="cd17535">
    <property type="entry name" value="REC_NarL-like"/>
    <property type="match status" value="1"/>
</dbReference>
<evidence type="ECO:0000313" key="6">
    <source>
        <dbReference type="EMBL" id="PRY80158.1"/>
    </source>
</evidence>
<dbReference type="PRINTS" id="PR00038">
    <property type="entry name" value="HTHLUXR"/>
</dbReference>
<dbReference type="InterPro" id="IPR016032">
    <property type="entry name" value="Sig_transdc_resp-reg_C-effctor"/>
</dbReference>
<dbReference type="EMBL" id="PVTP01000001">
    <property type="protein sequence ID" value="PRY80158.1"/>
    <property type="molecule type" value="Genomic_DNA"/>
</dbReference>
<dbReference type="PANTHER" id="PTHR45566">
    <property type="entry name" value="HTH-TYPE TRANSCRIPTIONAL REGULATOR YHJB-RELATED"/>
    <property type="match status" value="1"/>
</dbReference>
<keyword evidence="1 3" id="KW-0597">Phosphoprotein</keyword>
<accession>A0A2T0W3W6</accession>
<dbReference type="AlphaFoldDB" id="A0A2T0W3W6"/>
<evidence type="ECO:0000259" key="5">
    <source>
        <dbReference type="PROSITE" id="PS50110"/>
    </source>
</evidence>
<dbReference type="PANTHER" id="PTHR45566:SF1">
    <property type="entry name" value="HTH-TYPE TRANSCRIPTIONAL REGULATOR YHJB-RELATED"/>
    <property type="match status" value="1"/>
</dbReference>
<feature type="domain" description="Response regulatory" evidence="5">
    <location>
        <begin position="2"/>
        <end position="118"/>
    </location>
</feature>
<dbReference type="GO" id="GO:0003677">
    <property type="term" value="F:DNA binding"/>
    <property type="evidence" value="ECO:0007669"/>
    <property type="project" value="UniProtKB-KW"/>
</dbReference>
<evidence type="ECO:0000256" key="2">
    <source>
        <dbReference type="ARBA" id="ARBA00023125"/>
    </source>
</evidence>
<dbReference type="InterPro" id="IPR051015">
    <property type="entry name" value="EvgA-like"/>
</dbReference>
<dbReference type="Gene3D" id="3.40.50.2300">
    <property type="match status" value="1"/>
</dbReference>
<dbReference type="Gene3D" id="1.10.10.10">
    <property type="entry name" value="Winged helix-like DNA-binding domain superfamily/Winged helix DNA-binding domain"/>
    <property type="match status" value="1"/>
</dbReference>
<dbReference type="CDD" id="cd06170">
    <property type="entry name" value="LuxR_C_like"/>
    <property type="match status" value="1"/>
</dbReference>
<dbReference type="PROSITE" id="PS50043">
    <property type="entry name" value="HTH_LUXR_2"/>
    <property type="match status" value="1"/>
</dbReference>
<dbReference type="RefSeq" id="WP_106353458.1">
    <property type="nucleotide sequence ID" value="NZ_PVTP01000001.1"/>
</dbReference>
<dbReference type="SUPFAM" id="SSF46894">
    <property type="entry name" value="C-terminal effector domain of the bipartite response regulators"/>
    <property type="match status" value="1"/>
</dbReference>
<dbReference type="Proteomes" id="UP000238007">
    <property type="component" value="Unassembled WGS sequence"/>
</dbReference>